<gene>
    <name evidence="2" type="ORF">GCM10011374_41160</name>
</gene>
<name>A0A917HAB4_9MICC</name>
<feature type="compositionally biased region" description="Low complexity" evidence="1">
    <location>
        <begin position="42"/>
        <end position="53"/>
    </location>
</feature>
<feature type="compositionally biased region" description="Pro residues" evidence="1">
    <location>
        <begin position="54"/>
        <end position="63"/>
    </location>
</feature>
<accession>A0A917HAB4</accession>
<comment type="caution">
    <text evidence="2">The sequence shown here is derived from an EMBL/GenBank/DDBJ whole genome shotgun (WGS) entry which is preliminary data.</text>
</comment>
<sequence>MGGGYDVVTHGESITEDVITSLVAAVADAVAGQPGQVRRVGTTTVATTTATPAQPTPAQPNPASPGTTASATPSRLGTLTTRPRFDNAVFFTWQLDYGDKLNLALLDSGRYLGKNTAKGGVRFIRTTHFHTLPQQQWPTALEAAVEPLIEAQLAPVSLFPWGQRFFTGPWGEHVLVPSPFTLGGQEIIIDTELPGPDHWTPTTVSAGDTELIELHPEAAHTGWLIAEVQHRPLRGPHRYKTRMACTGPRTGHWA</sequence>
<keyword evidence="3" id="KW-1185">Reference proteome</keyword>
<protein>
    <submittedName>
        <fullName evidence="2">Uncharacterized protein</fullName>
    </submittedName>
</protein>
<organism evidence="2 3">
    <name type="scientific">Kocuria dechangensis</name>
    <dbReference type="NCBI Taxonomy" id="1176249"/>
    <lineage>
        <taxon>Bacteria</taxon>
        <taxon>Bacillati</taxon>
        <taxon>Actinomycetota</taxon>
        <taxon>Actinomycetes</taxon>
        <taxon>Micrococcales</taxon>
        <taxon>Micrococcaceae</taxon>
        <taxon>Kocuria</taxon>
    </lineage>
</organism>
<dbReference type="AlphaFoldDB" id="A0A917HAB4"/>
<dbReference type="RefSeq" id="WP_188540574.1">
    <property type="nucleotide sequence ID" value="NZ_BMEQ01000054.1"/>
</dbReference>
<proteinExistence type="predicted"/>
<dbReference type="EMBL" id="BMEQ01000054">
    <property type="protein sequence ID" value="GGG72165.1"/>
    <property type="molecule type" value="Genomic_DNA"/>
</dbReference>
<feature type="region of interest" description="Disordered" evidence="1">
    <location>
        <begin position="40"/>
        <end position="78"/>
    </location>
</feature>
<evidence type="ECO:0000256" key="1">
    <source>
        <dbReference type="SAM" id="MobiDB-lite"/>
    </source>
</evidence>
<dbReference type="Proteomes" id="UP000638848">
    <property type="component" value="Unassembled WGS sequence"/>
</dbReference>
<evidence type="ECO:0000313" key="2">
    <source>
        <dbReference type="EMBL" id="GGG72165.1"/>
    </source>
</evidence>
<feature type="compositionally biased region" description="Polar residues" evidence="1">
    <location>
        <begin position="64"/>
        <end position="78"/>
    </location>
</feature>
<reference evidence="2" key="2">
    <citation type="submission" date="2020-09" db="EMBL/GenBank/DDBJ databases">
        <authorList>
            <person name="Sun Q."/>
            <person name="Zhou Y."/>
        </authorList>
    </citation>
    <scope>NUCLEOTIDE SEQUENCE</scope>
    <source>
        <strain evidence="2">CGMCC 1.12187</strain>
    </source>
</reference>
<reference evidence="2" key="1">
    <citation type="journal article" date="2014" name="Int. J. Syst. Evol. Microbiol.">
        <title>Complete genome sequence of Corynebacterium casei LMG S-19264T (=DSM 44701T), isolated from a smear-ripened cheese.</title>
        <authorList>
            <consortium name="US DOE Joint Genome Institute (JGI-PGF)"/>
            <person name="Walter F."/>
            <person name="Albersmeier A."/>
            <person name="Kalinowski J."/>
            <person name="Ruckert C."/>
        </authorList>
    </citation>
    <scope>NUCLEOTIDE SEQUENCE</scope>
    <source>
        <strain evidence="2">CGMCC 1.12187</strain>
    </source>
</reference>
<evidence type="ECO:0000313" key="3">
    <source>
        <dbReference type="Proteomes" id="UP000638848"/>
    </source>
</evidence>